<gene>
    <name evidence="4" type="primary">FG04501.1</name>
    <name evidence="3" type="ORF">FGRAMPH1_01T15455</name>
</gene>
<organism evidence="3 5">
    <name type="scientific">Gibberella zeae (strain ATCC MYA-4620 / CBS 123657 / FGSC 9075 / NRRL 31084 / PH-1)</name>
    <name type="common">Wheat head blight fungus</name>
    <name type="synonym">Fusarium graminearum</name>
    <dbReference type="NCBI Taxonomy" id="229533"/>
    <lineage>
        <taxon>Eukaryota</taxon>
        <taxon>Fungi</taxon>
        <taxon>Dikarya</taxon>
        <taxon>Ascomycota</taxon>
        <taxon>Pezizomycotina</taxon>
        <taxon>Sordariomycetes</taxon>
        <taxon>Hypocreomycetidae</taxon>
        <taxon>Hypocreales</taxon>
        <taxon>Nectriaceae</taxon>
        <taxon>Fusarium</taxon>
    </lineage>
</organism>
<accession>A0A0E0S7Q4</accession>
<reference evidence="4 5" key="1">
    <citation type="journal article" date="2007" name="Science">
        <title>The Fusarium graminearum genome reveals a link between localized polymorphism and pathogen specialization.</title>
        <authorList>
            <person name="Cuomo C.A."/>
            <person name="Gueldener U."/>
            <person name="Xu J.-R."/>
            <person name="Trail F."/>
            <person name="Turgeon B.G."/>
            <person name="Di Pietro A."/>
            <person name="Walton J.D."/>
            <person name="Ma L.-J."/>
            <person name="Baker S.E."/>
            <person name="Rep M."/>
            <person name="Adam G."/>
            <person name="Antoniw J."/>
            <person name="Baldwin T."/>
            <person name="Calvo S.E."/>
            <person name="Chang Y.-L."/>
            <person name="DeCaprio D."/>
            <person name="Gale L.R."/>
            <person name="Gnerre S."/>
            <person name="Goswami R.S."/>
            <person name="Hammond-Kosack K."/>
            <person name="Harris L.J."/>
            <person name="Hilburn K."/>
            <person name="Kennell J.C."/>
            <person name="Kroken S."/>
            <person name="Magnuson J.K."/>
            <person name="Mannhaupt G."/>
            <person name="Mauceli E.W."/>
            <person name="Mewes H.-W."/>
            <person name="Mitterbauer R."/>
            <person name="Muehlbauer G."/>
            <person name="Muensterkoetter M."/>
            <person name="Nelson D."/>
            <person name="O'Donnell K."/>
            <person name="Ouellet T."/>
            <person name="Qi W."/>
            <person name="Quesneville H."/>
            <person name="Roncero M.I.G."/>
            <person name="Seong K.-Y."/>
            <person name="Tetko I.V."/>
            <person name="Urban M."/>
            <person name="Waalwijk C."/>
            <person name="Ward T.J."/>
            <person name="Yao J."/>
            <person name="Birren B.W."/>
            <person name="Kistler H.C."/>
        </authorList>
    </citation>
    <scope>NUCLEOTIDE SEQUENCE [LARGE SCALE GENOMIC DNA]</scope>
    <source>
        <strain evidence="5">ATCC MYA-4620 / CBS 123657 / FGSC 9075 / NRRL 31084 / PH-1</strain>
        <strain evidence="4">PH-1 / ATCC MYA-4620 / FGSC 9075 / NRRL 31084</strain>
    </source>
</reference>
<evidence type="ECO:0000313" key="5">
    <source>
        <dbReference type="Proteomes" id="UP000070720"/>
    </source>
</evidence>
<dbReference type="eggNOG" id="ENOG502REHT">
    <property type="taxonomic scope" value="Eukaryota"/>
</dbReference>
<feature type="chain" id="PRO_5010018696" evidence="2">
    <location>
        <begin position="21"/>
        <end position="878"/>
    </location>
</feature>
<name>A0A098DKN0_GIBZE</name>
<feature type="signal peptide" evidence="2">
    <location>
        <begin position="1"/>
        <end position="20"/>
    </location>
</feature>
<dbReference type="EnsemblFungi" id="CEF79529">
    <property type="protein sequence ID" value="CEF79529"/>
    <property type="gene ID" value="FGRRES_16104"/>
</dbReference>
<keyword evidence="5" id="KW-1185">Reference proteome</keyword>
<dbReference type="Proteomes" id="UP000070720">
    <property type="component" value="Chromosome 2"/>
</dbReference>
<keyword evidence="2" id="KW-0732">Signal</keyword>
<dbReference type="AlphaFoldDB" id="A0A098DKN0"/>
<proteinExistence type="predicted"/>
<sequence>MQSKIRFLVLAFANANFAIAGPCKPSRPTTVSSVSLEISITTDGTSESSTNVLNSQTTIYSLSAESSVATTETDDTTGLSSSGTIVDSYSATISALTSDVPSLTLTVPQSSSTTTEEEVITTLANSLAGGAFASRDPDSPSGLKDFGATGNAEFHSGGCYKADGSPDDGCASLTAGESPNGKRGFFSRLASIYQTIRAAPRKKYTIQFVYLVNSAGSQDCVVTATFGDRQFYSLPATSPGGTRVNWARVLEQVATVNANPTFSISLECTGSGYSSILVDSIFVSDKVTPETIGNYHLEFGSYPELETTSSWNQEPSQTTSTEGSSSTSTAEAISTTGTKSTESAQHTSQADKTTSASKPTATSKCAVECNLIPGFQNNNMCDLVGVFIKTNAIYGFPGDDNPATQYRSKSIAECADFCKRDMTGCKSVGFQKLSGQCFFSNTIVTQDDIRDGSDSKMADWYNLEGCFTCSVSGCDSGTSAPEIASTTQAPVVSHATTTALPTQSVCKPECQRIQDVSEHEDWNCGLYGHVSDGVYTLPGDEEPSGSNHHFDNVAQCAEVCRTLPDCVSAGYQFASRRCFFSNTEVTEVERAGDSQSADWNSLKCFSCSGCGLDETSTYEAPTLQTSTSKTSTSKTPTSLVTTTRASQPTSACHNNHGEVCEINQFGVENNPYVCITGGSFSGDSWTEPRSKYPMQESAEQCAAICDTLEDCETSAFWGSENHCIFTSTKITVSDLTEADPSYDDPSFDPKIAGWSHKSCWTCPTCVPNNSPLPKSPTCNYKQGDSCTRSTTATGVCNVSGWLSTGYHSMGSSWYPDQGTSGKCAAICRASSRCVGSTVIGGQCYFADNDLAAGSIVTRPNSNNVWDEPSCWDCPGCHT</sequence>
<feature type="compositionally biased region" description="Low complexity" evidence="1">
    <location>
        <begin position="318"/>
        <end position="338"/>
    </location>
</feature>
<feature type="compositionally biased region" description="Polar residues" evidence="1">
    <location>
        <begin position="306"/>
        <end position="317"/>
    </location>
</feature>
<reference evidence="4" key="4">
    <citation type="submission" date="2017-01" db="UniProtKB">
        <authorList>
            <consortium name="EnsemblFungi"/>
        </authorList>
    </citation>
    <scope>IDENTIFICATION</scope>
    <source>
        <strain evidence="4">PH-1 / ATCC MYA-4620 / FGSC 9075 / NRRL 31084</strain>
    </source>
</reference>
<dbReference type="VEuPathDB" id="FungiDB:FGRAMPH1_01G15455"/>
<evidence type="ECO:0000313" key="4">
    <source>
        <dbReference type="EnsemblFungi" id="CEF79529"/>
    </source>
</evidence>
<feature type="compositionally biased region" description="Polar residues" evidence="1">
    <location>
        <begin position="339"/>
        <end position="348"/>
    </location>
</feature>
<accession>A0A098DKN0</accession>
<reference evidence="3 5" key="3">
    <citation type="journal article" date="2015" name="BMC Genomics">
        <title>The completed genome sequence of the pathogenic ascomycete fungus Fusarium graminearum.</title>
        <authorList>
            <person name="King R."/>
            <person name="Urban M."/>
            <person name="Hammond-Kosack M.C."/>
            <person name="Hassani-Pak K."/>
            <person name="Hammond-Kosack K.E."/>
        </authorList>
    </citation>
    <scope>NUCLEOTIDE SEQUENCE [LARGE SCALE GENOMIC DNA]</scope>
    <source>
        <strain evidence="5">ATCC MYA-4620 / CBS 123657 / FGSC 9075 / NRRL 31084 / PH-1</strain>
        <strain evidence="3">PH-1</strain>
    </source>
</reference>
<evidence type="ECO:0000256" key="1">
    <source>
        <dbReference type="SAM" id="MobiDB-lite"/>
    </source>
</evidence>
<reference evidence="4 5" key="2">
    <citation type="journal article" date="2010" name="Nature">
        <title>Comparative genomics reveals mobile pathogenicity chromosomes in Fusarium.</title>
        <authorList>
            <person name="Ma L.J."/>
            <person name="van der Does H.C."/>
            <person name="Borkovich K.A."/>
            <person name="Coleman J.J."/>
            <person name="Daboussi M.J."/>
            <person name="Di Pietro A."/>
            <person name="Dufresne M."/>
            <person name="Freitag M."/>
            <person name="Grabherr M."/>
            <person name="Henrissat B."/>
            <person name="Houterman P.M."/>
            <person name="Kang S."/>
            <person name="Shim W.B."/>
            <person name="Woloshuk C."/>
            <person name="Xie X."/>
            <person name="Xu J.R."/>
            <person name="Antoniw J."/>
            <person name="Baker S.E."/>
            <person name="Bluhm B.H."/>
            <person name="Breakspear A."/>
            <person name="Brown D.W."/>
            <person name="Butchko R.A."/>
            <person name="Chapman S."/>
            <person name="Coulson R."/>
            <person name="Coutinho P.M."/>
            <person name="Danchin E.G."/>
            <person name="Diener A."/>
            <person name="Gale L.R."/>
            <person name="Gardiner D.M."/>
            <person name="Goff S."/>
            <person name="Hammond-Kosack K.E."/>
            <person name="Hilburn K."/>
            <person name="Hua-Van A."/>
            <person name="Jonkers W."/>
            <person name="Kazan K."/>
            <person name="Kodira C.D."/>
            <person name="Koehrsen M."/>
            <person name="Kumar L."/>
            <person name="Lee Y.H."/>
            <person name="Li L."/>
            <person name="Manners J.M."/>
            <person name="Miranda-Saavedra D."/>
            <person name="Mukherjee M."/>
            <person name="Park G."/>
            <person name="Park J."/>
            <person name="Park S.Y."/>
            <person name="Proctor R.H."/>
            <person name="Regev A."/>
            <person name="Ruiz-Roldan M.C."/>
            <person name="Sain D."/>
            <person name="Sakthikumar S."/>
            <person name="Sykes S."/>
            <person name="Schwartz D.C."/>
            <person name="Turgeon B.G."/>
            <person name="Wapinski I."/>
            <person name="Yoder O."/>
            <person name="Young S."/>
            <person name="Zeng Q."/>
            <person name="Zhou S."/>
            <person name="Galagan J."/>
            <person name="Cuomo C.A."/>
            <person name="Kistler H.C."/>
            <person name="Rep M."/>
        </authorList>
    </citation>
    <scope>GENOME REANNOTATION</scope>
    <source>
        <strain evidence="5">ATCC MYA-4620 / CBS 123657 / FGSC 9075 / NRRL 31084 / PH-1</strain>
        <strain evidence="4">PH-1 / ATCC MYA-4620 / FGSC 9075 / NRRL 31084</strain>
    </source>
</reference>
<evidence type="ECO:0000313" key="3">
    <source>
        <dbReference type="EMBL" id="CEF79529.1"/>
    </source>
</evidence>
<feature type="region of interest" description="Disordered" evidence="1">
    <location>
        <begin position="306"/>
        <end position="357"/>
    </location>
</feature>
<protein>
    <submittedName>
        <fullName evidence="3">Chromosome 2, complete genome</fullName>
    </submittedName>
</protein>
<dbReference type="InParanoid" id="A0A098DKN0"/>
<dbReference type="EMBL" id="HG970333">
    <property type="protein sequence ID" value="CEF79529.1"/>
    <property type="molecule type" value="Genomic_DNA"/>
</dbReference>
<evidence type="ECO:0000256" key="2">
    <source>
        <dbReference type="SAM" id="SignalP"/>
    </source>
</evidence>